<dbReference type="Pfam" id="PF00270">
    <property type="entry name" value="DEAD"/>
    <property type="match status" value="1"/>
</dbReference>
<dbReference type="SUPFAM" id="SSF52540">
    <property type="entry name" value="P-loop containing nucleoside triphosphate hydrolases"/>
    <property type="match status" value="1"/>
</dbReference>
<dbReference type="InterPro" id="IPR027417">
    <property type="entry name" value="P-loop_NTPase"/>
</dbReference>
<dbReference type="CDD" id="cd18791">
    <property type="entry name" value="SF2_C_RHA"/>
    <property type="match status" value="1"/>
</dbReference>
<dbReference type="PROSITE" id="PS51194">
    <property type="entry name" value="HELICASE_CTER"/>
    <property type="match status" value="1"/>
</dbReference>
<dbReference type="SMART" id="SM00490">
    <property type="entry name" value="HELICc"/>
    <property type="match status" value="1"/>
</dbReference>
<dbReference type="SMART" id="SM00382">
    <property type="entry name" value="AAA"/>
    <property type="match status" value="1"/>
</dbReference>
<dbReference type="InterPro" id="IPR010222">
    <property type="entry name" value="RNA_helicase_HrpA"/>
</dbReference>
<feature type="domain" description="Helicase C-terminal" evidence="7">
    <location>
        <begin position="287"/>
        <end position="458"/>
    </location>
</feature>
<dbReference type="FunFam" id="1.20.120.1080:FF:000005">
    <property type="entry name" value="ATP-dependent helicase HrpA"/>
    <property type="match status" value="1"/>
</dbReference>
<dbReference type="InterPro" id="IPR007502">
    <property type="entry name" value="Helicase-assoc_dom"/>
</dbReference>
<dbReference type="Pfam" id="PF07717">
    <property type="entry name" value="OB_NTP_bind"/>
    <property type="match status" value="1"/>
</dbReference>
<dbReference type="Pfam" id="PF00271">
    <property type="entry name" value="Helicase_C"/>
    <property type="match status" value="1"/>
</dbReference>
<keyword evidence="3 8" id="KW-0347">Helicase</keyword>
<dbReference type="NCBIfam" id="TIGR01967">
    <property type="entry name" value="DEAH_box_HrpA"/>
    <property type="match status" value="1"/>
</dbReference>
<dbReference type="PROSITE" id="PS51192">
    <property type="entry name" value="HELICASE_ATP_BIND_1"/>
    <property type="match status" value="1"/>
</dbReference>
<dbReference type="InterPro" id="IPR011709">
    <property type="entry name" value="DEAD-box_helicase_OB_fold"/>
</dbReference>
<feature type="domain" description="Helicase ATP-binding" evidence="6">
    <location>
        <begin position="91"/>
        <end position="254"/>
    </location>
</feature>
<dbReference type="EMBL" id="CP036526">
    <property type="protein sequence ID" value="QDT13779.1"/>
    <property type="molecule type" value="Genomic_DNA"/>
</dbReference>
<feature type="compositionally biased region" description="Basic and acidic residues" evidence="5">
    <location>
        <begin position="1058"/>
        <end position="1068"/>
    </location>
</feature>
<evidence type="ECO:0000256" key="5">
    <source>
        <dbReference type="SAM" id="MobiDB-lite"/>
    </source>
</evidence>
<dbReference type="InterPro" id="IPR014001">
    <property type="entry name" value="Helicase_ATP-bd"/>
</dbReference>
<keyword evidence="2 8" id="KW-0378">Hydrolase</keyword>
<evidence type="ECO:0000259" key="6">
    <source>
        <dbReference type="PROSITE" id="PS51192"/>
    </source>
</evidence>
<dbReference type="GO" id="GO:0003723">
    <property type="term" value="F:RNA binding"/>
    <property type="evidence" value="ECO:0007669"/>
    <property type="project" value="TreeGrafter"/>
</dbReference>
<evidence type="ECO:0000259" key="7">
    <source>
        <dbReference type="PROSITE" id="PS51194"/>
    </source>
</evidence>
<evidence type="ECO:0000256" key="1">
    <source>
        <dbReference type="ARBA" id="ARBA00022741"/>
    </source>
</evidence>
<feature type="region of interest" description="Disordered" evidence="5">
    <location>
        <begin position="1046"/>
        <end position="1070"/>
    </location>
</feature>
<evidence type="ECO:0000256" key="3">
    <source>
        <dbReference type="ARBA" id="ARBA00022806"/>
    </source>
</evidence>
<dbReference type="InterPro" id="IPR001650">
    <property type="entry name" value="Helicase_C-like"/>
</dbReference>
<keyword evidence="9" id="KW-1185">Reference proteome</keyword>
<proteinExistence type="predicted"/>
<dbReference type="GO" id="GO:0016787">
    <property type="term" value="F:hydrolase activity"/>
    <property type="evidence" value="ECO:0007669"/>
    <property type="project" value="UniProtKB-KW"/>
</dbReference>
<dbReference type="InterPro" id="IPR024590">
    <property type="entry name" value="HrpA_C"/>
</dbReference>
<feature type="region of interest" description="Disordered" evidence="5">
    <location>
        <begin position="535"/>
        <end position="557"/>
    </location>
</feature>
<dbReference type="Proteomes" id="UP000319817">
    <property type="component" value="Chromosome"/>
</dbReference>
<dbReference type="GO" id="GO:0005524">
    <property type="term" value="F:ATP binding"/>
    <property type="evidence" value="ECO:0007669"/>
    <property type="project" value="UniProtKB-KW"/>
</dbReference>
<keyword evidence="4" id="KW-0067">ATP-binding</keyword>
<evidence type="ECO:0000256" key="4">
    <source>
        <dbReference type="ARBA" id="ARBA00022840"/>
    </source>
</evidence>
<evidence type="ECO:0000313" key="9">
    <source>
        <dbReference type="Proteomes" id="UP000319817"/>
    </source>
</evidence>
<dbReference type="PANTHER" id="PTHR18934">
    <property type="entry name" value="ATP-DEPENDENT RNA HELICASE"/>
    <property type="match status" value="1"/>
</dbReference>
<dbReference type="OrthoDB" id="9808833at2"/>
<gene>
    <name evidence="8" type="primary">hrpB_1</name>
    <name evidence="8" type="ORF">K239x_57990</name>
</gene>
<evidence type="ECO:0000256" key="2">
    <source>
        <dbReference type="ARBA" id="ARBA00022801"/>
    </source>
</evidence>
<feature type="compositionally biased region" description="Polar residues" evidence="5">
    <location>
        <begin position="1"/>
        <end position="29"/>
    </location>
</feature>
<dbReference type="Gene3D" id="3.40.50.300">
    <property type="entry name" value="P-loop containing nucleotide triphosphate hydrolases"/>
    <property type="match status" value="2"/>
</dbReference>
<feature type="region of interest" description="Disordered" evidence="5">
    <location>
        <begin position="1"/>
        <end position="32"/>
    </location>
</feature>
<organism evidence="8 9">
    <name type="scientific">Stieleria marina</name>
    <dbReference type="NCBI Taxonomy" id="1930275"/>
    <lineage>
        <taxon>Bacteria</taxon>
        <taxon>Pseudomonadati</taxon>
        <taxon>Planctomycetota</taxon>
        <taxon>Planctomycetia</taxon>
        <taxon>Pirellulales</taxon>
        <taxon>Pirellulaceae</taxon>
        <taxon>Stieleria</taxon>
    </lineage>
</organism>
<feature type="compositionally biased region" description="Basic and acidic residues" evidence="5">
    <location>
        <begin position="537"/>
        <end position="554"/>
    </location>
</feature>
<reference evidence="8 9" key="1">
    <citation type="submission" date="2019-02" db="EMBL/GenBank/DDBJ databases">
        <title>Deep-cultivation of Planctomycetes and their phenomic and genomic characterization uncovers novel biology.</title>
        <authorList>
            <person name="Wiegand S."/>
            <person name="Jogler M."/>
            <person name="Boedeker C."/>
            <person name="Pinto D."/>
            <person name="Vollmers J."/>
            <person name="Rivas-Marin E."/>
            <person name="Kohn T."/>
            <person name="Peeters S.H."/>
            <person name="Heuer A."/>
            <person name="Rast P."/>
            <person name="Oberbeckmann S."/>
            <person name="Bunk B."/>
            <person name="Jeske O."/>
            <person name="Meyerdierks A."/>
            <person name="Storesund J.E."/>
            <person name="Kallscheuer N."/>
            <person name="Luecker S."/>
            <person name="Lage O.M."/>
            <person name="Pohl T."/>
            <person name="Merkel B.J."/>
            <person name="Hornburger P."/>
            <person name="Mueller R.-W."/>
            <person name="Bruemmer F."/>
            <person name="Labrenz M."/>
            <person name="Spormann A.M."/>
            <person name="Op den Camp H."/>
            <person name="Overmann J."/>
            <person name="Amann R."/>
            <person name="Jetten M.S.M."/>
            <person name="Mascher T."/>
            <person name="Medema M.H."/>
            <person name="Devos D.P."/>
            <person name="Kaster A.-K."/>
            <person name="Ovreas L."/>
            <person name="Rohde M."/>
            <person name="Galperin M.Y."/>
            <person name="Jogler C."/>
        </authorList>
    </citation>
    <scope>NUCLEOTIDE SEQUENCE [LARGE SCALE GENOMIC DNA]</scope>
    <source>
        <strain evidence="8 9">K23_9</strain>
    </source>
</reference>
<protein>
    <submittedName>
        <fullName evidence="8">ATP-dependent RNA helicase HrpB</fullName>
        <ecNumber evidence="8">3.6.4.13</ecNumber>
    </submittedName>
</protein>
<dbReference type="SMART" id="SM00847">
    <property type="entry name" value="HA2"/>
    <property type="match status" value="1"/>
</dbReference>
<dbReference type="InterPro" id="IPR003593">
    <property type="entry name" value="AAA+_ATPase"/>
</dbReference>
<dbReference type="EC" id="3.6.4.13" evidence="8"/>
<accession>A0A517P321</accession>
<keyword evidence="1" id="KW-0547">Nucleotide-binding</keyword>
<feature type="region of interest" description="Disordered" evidence="5">
    <location>
        <begin position="56"/>
        <end position="81"/>
    </location>
</feature>
<dbReference type="Pfam" id="PF11898">
    <property type="entry name" value="DUF3418"/>
    <property type="match status" value="1"/>
</dbReference>
<dbReference type="SMART" id="SM00487">
    <property type="entry name" value="DEXDc"/>
    <property type="match status" value="1"/>
</dbReference>
<sequence>MNFKPNSPRLSQTSPTAKATPPQDQQPSVSLDDALRIDRFRLRRLKKKLSEKDFQSKLAQSIAQHEKRKSADPRLEYPDELPISSHRDDIVQLIRDRQVIVVCGETGSGKSTQLPKFCLEAGLGREAMIGHTQPRRLAARSIAQRLSEELDTPLGKLVGYQVRFGDQTTPETLIKLMTDGILLAETQSDRFLDAYDAIIIDEAHERSLNIDFLMGYLRQLQGKRPDLKIIITSATIDAERFAEHFSDEQGPAPIVNVEGRGFPVETRYLPWEEVAGEVTASYDLSRHVIAGIDSLSGGGDTLVFLPTERDIRFVSHRVSGHFTRQGMEGRVDLLPLYARLPQKEQQRIFQPSGNKRRIIFATNVAESSLTVPGIHCVIDAGTARISRYSPRSKVQRLPIEPVSRASADQRAGRCGRVGPGICVRLFSQDDYESRDDFTTPEIRRTNLASVILKTKTLRVGRLEEFPLLDPPRPESIREGVSTLVELGAMDDRRELTDIGWKLGYMPVDPRVGRIILAADEYGVLPEILPIAAGLEIPDPRDRPPEKQQAADEAHSQFADPRSDFLSWLRLWRYYEQSREEFGRNKLTRMLRKQFLSPNRMREWSDIYRQLKDTAATSLGDRKSKRRKIGAIHFNEDETKLVDDAKYDAIHQALMSGLLSNVATIGDKNEYLGARGLKLHLWPGSGVFDSKPKWIVAAELVETTRQYARTVARIQPQWIEKMAAHLLKRSYSDPHWGGKAGGAFCYERVTLYGLPIVARRRVPLPPLDPSTSRDLLIEQGLVASLLKTSAKFVRHNEQLLELVAALAAKTRRRDLVIDSYVIERFYQARLPEEICDRGRLESYAKKIDEPTWVKKLSNAADVSAWLQSPPTDLDDATSLYMNPSDLVDVKADEITQEDFPDELSVGGSRLPLEYHFEPGSERDGVSLKIHQAALSQISDERLGWLVPGLLHKKLVSMIKSLPKRIRRNLIPAADVATSIAAELKESQGTAPFMAAVCQAMSRRADMTITEHDFQSEKLDDHLQFLIQVVDDSGETIACGRSAAPLQQQVGAADGPAADEAGHTDDESWSRDSMTTFDIDALPKEILRDRGGVRVAQYPGLVDLGETVSTRLFSDQLSADASTRLGLMRLYAIADRKELRGQVRHLPSLEQAKIKLTGVISAGDFESSLVDLLARIAFVENQPIVRTPSEFEARRKDRIERIAKATHEVATWLTTLADGYFDTRRHLESANKNNHGVAIGDIRSQLKWLMPTDFLSFTPWQWLKHYPRYMKAIAYRLDKLRSGSAARDDESNRLIADLNHQWLVALPEQDQNPKTQAASDFRWMVEELRVSLFAQPLGTSIKVSAKRCEKLL</sequence>
<dbReference type="Pfam" id="PF21010">
    <property type="entry name" value="HA2_C"/>
    <property type="match status" value="1"/>
</dbReference>
<dbReference type="RefSeq" id="WP_145421595.1">
    <property type="nucleotide sequence ID" value="NZ_CP036526.1"/>
</dbReference>
<dbReference type="Gene3D" id="1.20.120.1080">
    <property type="match status" value="1"/>
</dbReference>
<name>A0A517P321_9BACT</name>
<dbReference type="GO" id="GO:0003724">
    <property type="term" value="F:RNA helicase activity"/>
    <property type="evidence" value="ECO:0007669"/>
    <property type="project" value="UniProtKB-EC"/>
</dbReference>
<dbReference type="PANTHER" id="PTHR18934:SF99">
    <property type="entry name" value="ATP-DEPENDENT RNA HELICASE DHX37-RELATED"/>
    <property type="match status" value="1"/>
</dbReference>
<dbReference type="InterPro" id="IPR011545">
    <property type="entry name" value="DEAD/DEAH_box_helicase_dom"/>
</dbReference>
<evidence type="ECO:0000313" key="8">
    <source>
        <dbReference type="EMBL" id="QDT13779.1"/>
    </source>
</evidence>